<dbReference type="AlphaFoldDB" id="A0A848RI53"/>
<gene>
    <name evidence="1" type="ORF">HKO22_06965</name>
</gene>
<name>A0A848RI53_9FIRM</name>
<evidence type="ECO:0000313" key="1">
    <source>
        <dbReference type="EMBL" id="NMW85471.1"/>
    </source>
</evidence>
<organism evidence="1 2">
    <name type="scientific">Peptoniphilus faecalis</name>
    <dbReference type="NCBI Taxonomy" id="2731255"/>
    <lineage>
        <taxon>Bacteria</taxon>
        <taxon>Bacillati</taxon>
        <taxon>Bacillota</taxon>
        <taxon>Tissierellia</taxon>
        <taxon>Tissierellales</taxon>
        <taxon>Peptoniphilaceae</taxon>
        <taxon>Peptoniphilus</taxon>
    </lineage>
</organism>
<evidence type="ECO:0000313" key="2">
    <source>
        <dbReference type="Proteomes" id="UP000568273"/>
    </source>
</evidence>
<keyword evidence="1" id="KW-0687">Ribonucleoprotein</keyword>
<protein>
    <submittedName>
        <fullName evidence="1">50S ribosomal protein L29</fullName>
    </submittedName>
</protein>
<reference evidence="1" key="1">
    <citation type="submission" date="2020-04" db="EMBL/GenBank/DDBJ databases">
        <title>Peptoniphilus sp. nov. isolated from swine feces.</title>
        <authorList>
            <person name="Ryu S.W."/>
        </authorList>
    </citation>
    <scope>NUCLEOTIDE SEQUENCE [LARGE SCALE GENOMIC DNA]</scope>
    <source>
        <strain evidence="1">AGMB00490</strain>
    </source>
</reference>
<keyword evidence="2" id="KW-1185">Reference proteome</keyword>
<dbReference type="EMBL" id="JABDSR010000008">
    <property type="protein sequence ID" value="NMW85471.1"/>
    <property type="molecule type" value="Genomic_DNA"/>
</dbReference>
<accession>A0A848RI53</accession>
<dbReference type="RefSeq" id="WP_169969518.1">
    <property type="nucleotide sequence ID" value="NZ_JABDSR010000008.1"/>
</dbReference>
<sequence length="96" mass="11561">MKLTKEELLKLGFKEKENEKGKYLTLILNKGKDRFYHFLEWYEDQPDKFYINVILIGKIKTISEEDFLVNTNGLSSNAVEHYEEILEELEEWSRKE</sequence>
<comment type="caution">
    <text evidence="1">The sequence shown here is derived from an EMBL/GenBank/DDBJ whole genome shotgun (WGS) entry which is preliminary data.</text>
</comment>
<proteinExistence type="predicted"/>
<dbReference type="GO" id="GO:0005840">
    <property type="term" value="C:ribosome"/>
    <property type="evidence" value="ECO:0007669"/>
    <property type="project" value="UniProtKB-KW"/>
</dbReference>
<dbReference type="Proteomes" id="UP000568273">
    <property type="component" value="Unassembled WGS sequence"/>
</dbReference>
<keyword evidence="1" id="KW-0689">Ribosomal protein</keyword>